<dbReference type="Pfam" id="PF12804">
    <property type="entry name" value="NTP_transf_3"/>
    <property type="match status" value="1"/>
</dbReference>
<keyword evidence="11" id="KW-1185">Reference proteome</keyword>
<organism evidence="10 11">
    <name type="scientific">Blastomonas natatoria</name>
    <dbReference type="NCBI Taxonomy" id="34015"/>
    <lineage>
        <taxon>Bacteria</taxon>
        <taxon>Pseudomonadati</taxon>
        <taxon>Pseudomonadota</taxon>
        <taxon>Alphaproteobacteria</taxon>
        <taxon>Sphingomonadales</taxon>
        <taxon>Sphingomonadaceae</taxon>
        <taxon>Blastomonas</taxon>
    </lineage>
</organism>
<comment type="subunit">
    <text evidence="8">Monomer.</text>
</comment>
<protein>
    <recommendedName>
        <fullName evidence="8">Molybdenum cofactor guanylyltransferase</fullName>
        <shortName evidence="8">MoCo guanylyltransferase</shortName>
        <ecNumber evidence="8">2.7.7.77</ecNumber>
    </recommendedName>
    <alternativeName>
        <fullName evidence="8">GTP:molybdopterin guanylyltransferase</fullName>
    </alternativeName>
    <alternativeName>
        <fullName evidence="8">Mo-MPT guanylyltransferase</fullName>
    </alternativeName>
    <alternativeName>
        <fullName evidence="8">Molybdopterin guanylyltransferase</fullName>
    </alternativeName>
    <alternativeName>
        <fullName evidence="8">Molybdopterin-guanine dinucleotide synthase</fullName>
        <shortName evidence="8">MGD synthase</shortName>
    </alternativeName>
</protein>
<evidence type="ECO:0000313" key="10">
    <source>
        <dbReference type="EMBL" id="PXW77908.1"/>
    </source>
</evidence>
<dbReference type="Gene3D" id="3.90.550.10">
    <property type="entry name" value="Spore Coat Polysaccharide Biosynthesis Protein SpsA, Chain A"/>
    <property type="match status" value="1"/>
</dbReference>
<evidence type="ECO:0000256" key="1">
    <source>
        <dbReference type="ARBA" id="ARBA00022490"/>
    </source>
</evidence>
<dbReference type="InterPro" id="IPR029044">
    <property type="entry name" value="Nucleotide-diphossugar_trans"/>
</dbReference>
<evidence type="ECO:0000256" key="7">
    <source>
        <dbReference type="ARBA" id="ARBA00023150"/>
    </source>
</evidence>
<keyword evidence="2 8" id="KW-0808">Transferase</keyword>
<comment type="cofactor">
    <cofactor evidence="8">
        <name>Mg(2+)</name>
        <dbReference type="ChEBI" id="CHEBI:18420"/>
    </cofactor>
</comment>
<feature type="binding site" evidence="8">
    <location>
        <begin position="11"/>
        <end position="13"/>
    </location>
    <ligand>
        <name>GTP</name>
        <dbReference type="ChEBI" id="CHEBI:37565"/>
    </ligand>
</feature>
<feature type="binding site" evidence="8">
    <location>
        <position position="24"/>
    </location>
    <ligand>
        <name>GTP</name>
        <dbReference type="ChEBI" id="CHEBI:37565"/>
    </ligand>
</feature>
<keyword evidence="6 8" id="KW-0342">GTP-binding</keyword>
<keyword evidence="3 8" id="KW-0479">Metal-binding</keyword>
<dbReference type="PANTHER" id="PTHR19136">
    <property type="entry name" value="MOLYBDENUM COFACTOR GUANYLYLTRANSFERASE"/>
    <property type="match status" value="1"/>
</dbReference>
<dbReference type="EC" id="2.7.7.77" evidence="8"/>
<evidence type="ECO:0000256" key="8">
    <source>
        <dbReference type="HAMAP-Rule" id="MF_00316"/>
    </source>
</evidence>
<dbReference type="EMBL" id="QJJM01000003">
    <property type="protein sequence ID" value="PXW77908.1"/>
    <property type="molecule type" value="Genomic_DNA"/>
</dbReference>
<reference evidence="10 11" key="1">
    <citation type="submission" date="2018-05" db="EMBL/GenBank/DDBJ databases">
        <title>Genomic Encyclopedia of Type Strains, Phase IV (KMG-IV): sequencing the most valuable type-strain genomes for metagenomic binning, comparative biology and taxonomic classification.</title>
        <authorList>
            <person name="Goeker M."/>
        </authorList>
    </citation>
    <scope>NUCLEOTIDE SEQUENCE [LARGE SCALE GENOMIC DNA]</scope>
    <source>
        <strain evidence="10 11">DSM 3183</strain>
    </source>
</reference>
<evidence type="ECO:0000256" key="3">
    <source>
        <dbReference type="ARBA" id="ARBA00022723"/>
    </source>
</evidence>
<dbReference type="PANTHER" id="PTHR19136:SF81">
    <property type="entry name" value="MOLYBDENUM COFACTOR GUANYLYLTRANSFERASE"/>
    <property type="match status" value="1"/>
</dbReference>
<keyword evidence="1 8" id="KW-0963">Cytoplasm</keyword>
<dbReference type="InterPro" id="IPR025877">
    <property type="entry name" value="MobA-like_NTP_Trfase"/>
</dbReference>
<sequence>MSDSLPLTIVLAGGQSQRMQGEDKALAEIGGQRMIDRVLDRLRPQSAAIWLSARHDHATGLPHVPDDAAGPAGPVGAIRSVAGAVMRGGGHSFVTCPVDAPFVPHDLVARLTAQGPLAMARTDGAWQPVFALWDARAVLAALPPERCCERWSLQRLGETVGMQAVDFADPVALMNVNTPEDLAWARAHALDESGKRLGAAVSTRYSA</sequence>
<gene>
    <name evidence="8" type="primary">mobA</name>
    <name evidence="10" type="ORF">C7451_10313</name>
</gene>
<dbReference type="SUPFAM" id="SSF53448">
    <property type="entry name" value="Nucleotide-diphospho-sugar transferases"/>
    <property type="match status" value="1"/>
</dbReference>
<evidence type="ECO:0000256" key="4">
    <source>
        <dbReference type="ARBA" id="ARBA00022741"/>
    </source>
</evidence>
<keyword evidence="7 8" id="KW-0501">Molybdenum cofactor biosynthesis</keyword>
<comment type="caution">
    <text evidence="10">The sequence shown here is derived from an EMBL/GenBank/DDBJ whole genome shotgun (WGS) entry which is preliminary data.</text>
</comment>
<dbReference type="GO" id="GO:1902758">
    <property type="term" value="P:bis(molybdopterin guanine dinucleotide)molybdenum biosynthetic process"/>
    <property type="evidence" value="ECO:0007669"/>
    <property type="project" value="TreeGrafter"/>
</dbReference>
<comment type="function">
    <text evidence="8">Transfers a GMP moiety from GTP to Mo-molybdopterin (Mo-MPT) cofactor (Moco or molybdenum cofactor) to form Mo-molybdopterin guanine dinucleotide (Mo-MGD) cofactor.</text>
</comment>
<dbReference type="HAMAP" id="MF_00316">
    <property type="entry name" value="MobA"/>
    <property type="match status" value="1"/>
</dbReference>
<evidence type="ECO:0000259" key="9">
    <source>
        <dbReference type="Pfam" id="PF12804"/>
    </source>
</evidence>
<keyword evidence="5 8" id="KW-0460">Magnesium</keyword>
<dbReference type="GO" id="GO:0005737">
    <property type="term" value="C:cytoplasm"/>
    <property type="evidence" value="ECO:0007669"/>
    <property type="project" value="UniProtKB-SubCell"/>
</dbReference>
<evidence type="ECO:0000256" key="6">
    <source>
        <dbReference type="ARBA" id="ARBA00023134"/>
    </source>
</evidence>
<comment type="subcellular location">
    <subcellularLocation>
        <location evidence="8">Cytoplasm</location>
    </subcellularLocation>
</comment>
<comment type="similarity">
    <text evidence="8">Belongs to the MobA family.</text>
</comment>
<accession>A0A2V3VAY0</accession>
<evidence type="ECO:0000313" key="11">
    <source>
        <dbReference type="Proteomes" id="UP000248014"/>
    </source>
</evidence>
<proteinExistence type="inferred from homology"/>
<feature type="domain" description="MobA-like NTP transferase" evidence="9">
    <location>
        <begin position="9"/>
        <end position="150"/>
    </location>
</feature>
<dbReference type="GO" id="GO:0046872">
    <property type="term" value="F:metal ion binding"/>
    <property type="evidence" value="ECO:0007669"/>
    <property type="project" value="UniProtKB-KW"/>
</dbReference>
<dbReference type="InterPro" id="IPR013482">
    <property type="entry name" value="Molybde_CF_guanTrfase"/>
</dbReference>
<comment type="domain">
    <text evidence="8">The N-terminal domain determines nucleotide recognition and specific binding, while the C-terminal domain determines the specific binding to the target protein.</text>
</comment>
<keyword evidence="4 8" id="KW-0547">Nucleotide-binding</keyword>
<dbReference type="CDD" id="cd02503">
    <property type="entry name" value="MobA"/>
    <property type="match status" value="1"/>
</dbReference>
<keyword evidence="10" id="KW-0548">Nucleotidyltransferase</keyword>
<dbReference type="GO" id="GO:0005525">
    <property type="term" value="F:GTP binding"/>
    <property type="evidence" value="ECO:0007669"/>
    <property type="project" value="UniProtKB-UniRule"/>
</dbReference>
<feature type="binding site" evidence="8">
    <location>
        <position position="99"/>
    </location>
    <ligand>
        <name>Mg(2+)</name>
        <dbReference type="ChEBI" id="CHEBI:18420"/>
    </ligand>
</feature>
<dbReference type="GO" id="GO:0061603">
    <property type="term" value="F:molybdenum cofactor guanylyltransferase activity"/>
    <property type="evidence" value="ECO:0007669"/>
    <property type="project" value="UniProtKB-EC"/>
</dbReference>
<dbReference type="Proteomes" id="UP000248014">
    <property type="component" value="Unassembled WGS sequence"/>
</dbReference>
<evidence type="ECO:0000256" key="5">
    <source>
        <dbReference type="ARBA" id="ARBA00022842"/>
    </source>
</evidence>
<comment type="catalytic activity">
    <reaction evidence="8">
        <text>Mo-molybdopterin + GTP + H(+) = Mo-molybdopterin guanine dinucleotide + diphosphate</text>
        <dbReference type="Rhea" id="RHEA:34243"/>
        <dbReference type="ChEBI" id="CHEBI:15378"/>
        <dbReference type="ChEBI" id="CHEBI:33019"/>
        <dbReference type="ChEBI" id="CHEBI:37565"/>
        <dbReference type="ChEBI" id="CHEBI:71302"/>
        <dbReference type="ChEBI" id="CHEBI:71310"/>
        <dbReference type="EC" id="2.7.7.77"/>
    </reaction>
</comment>
<dbReference type="AlphaFoldDB" id="A0A2V3VAY0"/>
<name>A0A2V3VAY0_9SPHN</name>
<evidence type="ECO:0000256" key="2">
    <source>
        <dbReference type="ARBA" id="ARBA00022679"/>
    </source>
</evidence>
<feature type="binding site" evidence="8">
    <location>
        <position position="99"/>
    </location>
    <ligand>
        <name>GTP</name>
        <dbReference type="ChEBI" id="CHEBI:37565"/>
    </ligand>
</feature>
<comment type="caution">
    <text evidence="8">Lacks conserved residue(s) required for the propagation of feature annotation.</text>
</comment>
<dbReference type="OrthoDB" id="9788394at2"/>
<feature type="binding site" evidence="8">
    <location>
        <position position="66"/>
    </location>
    <ligand>
        <name>GTP</name>
        <dbReference type="ChEBI" id="CHEBI:37565"/>
    </ligand>
</feature>
<dbReference type="RefSeq" id="WP_110297742.1">
    <property type="nucleotide sequence ID" value="NZ_QJJM01000003.1"/>
</dbReference>